<organism evidence="3 4">
    <name type="scientific">Cyanidium caldarium</name>
    <name type="common">Red alga</name>
    <dbReference type="NCBI Taxonomy" id="2771"/>
    <lineage>
        <taxon>Eukaryota</taxon>
        <taxon>Rhodophyta</taxon>
        <taxon>Bangiophyceae</taxon>
        <taxon>Cyanidiales</taxon>
        <taxon>Cyanidiaceae</taxon>
        <taxon>Cyanidium</taxon>
    </lineage>
</organism>
<accession>A0AAV9J224</accession>
<protein>
    <submittedName>
        <fullName evidence="3">Uncharacterized protein</fullName>
    </submittedName>
</protein>
<keyword evidence="2" id="KW-0812">Transmembrane</keyword>
<keyword evidence="2" id="KW-1133">Transmembrane helix</keyword>
<reference evidence="3 4" key="1">
    <citation type="submission" date="2022-07" db="EMBL/GenBank/DDBJ databases">
        <title>Genome-wide signatures of adaptation to extreme environments.</title>
        <authorList>
            <person name="Cho C.H."/>
            <person name="Yoon H.S."/>
        </authorList>
    </citation>
    <scope>NUCLEOTIDE SEQUENCE [LARGE SCALE GENOMIC DNA]</scope>
    <source>
        <strain evidence="3 4">DBV 063 E5</strain>
    </source>
</reference>
<feature type="region of interest" description="Disordered" evidence="1">
    <location>
        <begin position="24"/>
        <end position="74"/>
    </location>
</feature>
<evidence type="ECO:0000256" key="1">
    <source>
        <dbReference type="SAM" id="MobiDB-lite"/>
    </source>
</evidence>
<dbReference type="EMBL" id="JANCYW010000019">
    <property type="protein sequence ID" value="KAK4538632.1"/>
    <property type="molecule type" value="Genomic_DNA"/>
</dbReference>
<comment type="caution">
    <text evidence="3">The sequence shown here is derived from an EMBL/GenBank/DDBJ whole genome shotgun (WGS) entry which is preliminary data.</text>
</comment>
<proteinExistence type="predicted"/>
<sequence>MEDVNESFLWQELTAAQESGVRVREAGVGGESRWSASPVKRRWRGQAEMPRSEPPTSARPRRFPGGPGLSSLVATGDAVSAGGLAGREASTGGLNRKLFLQELEQAVGEFAVTERLVQSQDEEFQRALATLNKRATDSRRRLSQQSSGGDKGAVASASSEGWEALRQQMAEMAIETRVALQEVRGAVHSMTEMARCLQNAATPSHPQSSGVLAAAMPERLAETDSSANKGAHRRRRVWQRTKRGSWRLLLYLVLLTVGVLLAVPVCYAMLWFLLEDFVYAMV</sequence>
<keyword evidence="4" id="KW-1185">Reference proteome</keyword>
<gene>
    <name evidence="3" type="ORF">CDCA_CDCA19G4657</name>
</gene>
<evidence type="ECO:0000313" key="3">
    <source>
        <dbReference type="EMBL" id="KAK4538632.1"/>
    </source>
</evidence>
<feature type="region of interest" description="Disordered" evidence="1">
    <location>
        <begin position="134"/>
        <end position="159"/>
    </location>
</feature>
<keyword evidence="2" id="KW-0472">Membrane</keyword>
<name>A0AAV9J224_CYACA</name>
<dbReference type="Proteomes" id="UP001301350">
    <property type="component" value="Unassembled WGS sequence"/>
</dbReference>
<feature type="transmembrane region" description="Helical" evidence="2">
    <location>
        <begin position="248"/>
        <end position="274"/>
    </location>
</feature>
<evidence type="ECO:0000313" key="4">
    <source>
        <dbReference type="Proteomes" id="UP001301350"/>
    </source>
</evidence>
<evidence type="ECO:0000256" key="2">
    <source>
        <dbReference type="SAM" id="Phobius"/>
    </source>
</evidence>
<dbReference type="AlphaFoldDB" id="A0AAV9J224"/>